<evidence type="ECO:0000313" key="3">
    <source>
        <dbReference type="EMBL" id="PWA20706.1"/>
    </source>
</evidence>
<keyword evidence="2" id="KW-0472">Membrane</keyword>
<evidence type="ECO:0000313" key="4">
    <source>
        <dbReference type="Proteomes" id="UP000250572"/>
    </source>
</evidence>
<dbReference type="EMBL" id="NHOQ01001934">
    <property type="protein sequence ID" value="PWA20706.1"/>
    <property type="molecule type" value="Genomic_DNA"/>
</dbReference>
<reference evidence="3 4" key="1">
    <citation type="journal article" date="2018" name="G3 (Bethesda)">
        <title>A High-Quality Reference Genome for the Invasive Mosquitofish Gambusia affinis Using a Chicago Library.</title>
        <authorList>
            <person name="Hoffberg S.L."/>
            <person name="Troendle N.J."/>
            <person name="Glenn T.C."/>
            <person name="Mahmud O."/>
            <person name="Louha S."/>
            <person name="Chalopin D."/>
            <person name="Bennetzen J.L."/>
            <person name="Mauricio R."/>
        </authorList>
    </citation>
    <scope>NUCLEOTIDE SEQUENCE [LARGE SCALE GENOMIC DNA]</scope>
    <source>
        <strain evidence="3">NE01/NJP1002.9</strain>
        <tissue evidence="3">Muscle</tissue>
    </source>
</reference>
<name>A0A315VBC7_GAMAF</name>
<feature type="region of interest" description="Disordered" evidence="1">
    <location>
        <begin position="58"/>
        <end position="84"/>
    </location>
</feature>
<evidence type="ECO:0000256" key="2">
    <source>
        <dbReference type="SAM" id="Phobius"/>
    </source>
</evidence>
<comment type="caution">
    <text evidence="3">The sequence shown here is derived from an EMBL/GenBank/DDBJ whole genome shotgun (WGS) entry which is preliminary data.</text>
</comment>
<dbReference type="Proteomes" id="UP000250572">
    <property type="component" value="Unassembled WGS sequence"/>
</dbReference>
<keyword evidence="2" id="KW-1133">Transmembrane helix</keyword>
<dbReference type="AlphaFoldDB" id="A0A315VBC7"/>
<organism evidence="3 4">
    <name type="scientific">Gambusia affinis</name>
    <name type="common">Western mosquitofish</name>
    <name type="synonym">Heterandria affinis</name>
    <dbReference type="NCBI Taxonomy" id="33528"/>
    <lineage>
        <taxon>Eukaryota</taxon>
        <taxon>Metazoa</taxon>
        <taxon>Chordata</taxon>
        <taxon>Craniata</taxon>
        <taxon>Vertebrata</taxon>
        <taxon>Euteleostomi</taxon>
        <taxon>Actinopterygii</taxon>
        <taxon>Neopterygii</taxon>
        <taxon>Teleostei</taxon>
        <taxon>Neoteleostei</taxon>
        <taxon>Acanthomorphata</taxon>
        <taxon>Ovalentaria</taxon>
        <taxon>Atherinomorphae</taxon>
        <taxon>Cyprinodontiformes</taxon>
        <taxon>Poeciliidae</taxon>
        <taxon>Poeciliinae</taxon>
        <taxon>Gambusia</taxon>
    </lineage>
</organism>
<proteinExistence type="predicted"/>
<feature type="transmembrane region" description="Helical" evidence="2">
    <location>
        <begin position="28"/>
        <end position="48"/>
    </location>
</feature>
<keyword evidence="2" id="KW-0812">Transmembrane</keyword>
<keyword evidence="4" id="KW-1185">Reference proteome</keyword>
<evidence type="ECO:0000256" key="1">
    <source>
        <dbReference type="SAM" id="MobiDB-lite"/>
    </source>
</evidence>
<accession>A0A315VBC7</accession>
<gene>
    <name evidence="3" type="ORF">CCH79_00019778</name>
</gene>
<protein>
    <submittedName>
        <fullName evidence="3">Uncharacterized protein</fullName>
    </submittedName>
</protein>
<sequence length="84" mass="8637">METNAAKDTASLKLDPVLTVGGRVSSTAGHVFGFLAMASFVLDFIIFLKVKGHPFQGAQAPPTTNGAVPPPEAEKLNGDANGKA</sequence>